<dbReference type="CDD" id="cd15482">
    <property type="entry name" value="Sialidase_non-viral"/>
    <property type="match status" value="1"/>
</dbReference>
<proteinExistence type="predicted"/>
<dbReference type="PANTHER" id="PTHR38792:SF3">
    <property type="entry name" value="BNR_ASP-BOX REPEAT DOMAIN PROTEIN (AFU_ORTHOLOGUE AFUA_7G06430)-RELATED"/>
    <property type="match status" value="1"/>
</dbReference>
<dbReference type="RefSeq" id="WP_109273993.1">
    <property type="nucleotide sequence ID" value="NZ_QFKX01000001.1"/>
</dbReference>
<keyword evidence="4" id="KW-1185">Reference proteome</keyword>
<protein>
    <submittedName>
        <fullName evidence="3">Exo-alpha-sialidase</fullName>
    </submittedName>
</protein>
<feature type="region of interest" description="Disordered" evidence="1">
    <location>
        <begin position="21"/>
        <end position="59"/>
    </location>
</feature>
<feature type="signal peptide" evidence="2">
    <location>
        <begin position="1"/>
        <end position="28"/>
    </location>
</feature>
<accession>A0A2U2RMK6</accession>
<dbReference type="Proteomes" id="UP000245590">
    <property type="component" value="Unassembled WGS sequence"/>
</dbReference>
<keyword evidence="2" id="KW-0732">Signal</keyword>
<feature type="chain" id="PRO_5015558236" evidence="2">
    <location>
        <begin position="29"/>
        <end position="414"/>
    </location>
</feature>
<comment type="caution">
    <text evidence="3">The sequence shown here is derived from an EMBL/GenBank/DDBJ whole genome shotgun (WGS) entry which is preliminary data.</text>
</comment>
<sequence length="414" mass="42969">MKRRTLTTALTAALTGTAAAGIAGPASAEGSPAASGTSPAGAAPTGVSPTAEDRPPQNLLDGLGFYPRVIRLAHNGEADDRLLASVVTFGGADNSEGSGAILESTDGGAMFTQVGSVSDEATTGGEGLCCATLYELPRAIGDLPEGTLLWSSSVGADLGGADGRRMTIRVWSSTDLGRTWERIAITHSATNGGGLWEPEFAVADDGTLVIFFCDETDGVNHSQKIVLQTSADGLTWTDPVPVIELEDPTSRPGMPNVRRLADGRWAMSYEVCGGSAGDLCRSFVRTADDPRDWGAVTARDTAIVATDGTEPRHTPTLTLDEDDSVILGSQMHYTTDGAISAQNGKVALRTKNATLTGDISWVSEPVPAPVADPDDSPCPNYSPTFVRTDSGHLLEITTAPDETGTCRAQYGSLG</sequence>
<dbReference type="SUPFAM" id="SSF50939">
    <property type="entry name" value="Sialidases"/>
    <property type="match status" value="1"/>
</dbReference>
<evidence type="ECO:0000256" key="1">
    <source>
        <dbReference type="SAM" id="MobiDB-lite"/>
    </source>
</evidence>
<name>A0A2U2RMK6_9MICO</name>
<dbReference type="Gene3D" id="2.120.10.10">
    <property type="match status" value="1"/>
</dbReference>
<feature type="compositionally biased region" description="Low complexity" evidence="1">
    <location>
        <begin position="21"/>
        <end position="46"/>
    </location>
</feature>
<gene>
    <name evidence="3" type="ORF">DEO23_00110</name>
</gene>
<dbReference type="OrthoDB" id="5958808at2"/>
<organism evidence="3 4">
    <name type="scientific">Brachybacterium endophyticum</name>
    <dbReference type="NCBI Taxonomy" id="2182385"/>
    <lineage>
        <taxon>Bacteria</taxon>
        <taxon>Bacillati</taxon>
        <taxon>Actinomycetota</taxon>
        <taxon>Actinomycetes</taxon>
        <taxon>Micrococcales</taxon>
        <taxon>Dermabacteraceae</taxon>
        <taxon>Brachybacterium</taxon>
    </lineage>
</organism>
<dbReference type="AlphaFoldDB" id="A0A2U2RMK6"/>
<evidence type="ECO:0000313" key="3">
    <source>
        <dbReference type="EMBL" id="PWH07109.1"/>
    </source>
</evidence>
<dbReference type="PANTHER" id="PTHR38792">
    <property type="entry name" value="BNR/ASP-BOX REPEAT DOMAIN PROTEIN (AFU_ORTHOLOGUE AFUA_7G06430)-RELATED"/>
    <property type="match status" value="1"/>
</dbReference>
<reference evidence="3 4" key="1">
    <citation type="submission" date="2018-05" db="EMBL/GenBank/DDBJ databases">
        <title>Brachybacterium sp. M1HQ-2T, whole genome shotgun sequence.</title>
        <authorList>
            <person name="Tuo L."/>
        </authorList>
    </citation>
    <scope>NUCLEOTIDE SEQUENCE [LARGE SCALE GENOMIC DNA]</scope>
    <source>
        <strain evidence="3 4">M1HQ-2</strain>
    </source>
</reference>
<evidence type="ECO:0000313" key="4">
    <source>
        <dbReference type="Proteomes" id="UP000245590"/>
    </source>
</evidence>
<dbReference type="InterPro" id="IPR036278">
    <property type="entry name" value="Sialidase_sf"/>
</dbReference>
<evidence type="ECO:0000256" key="2">
    <source>
        <dbReference type="SAM" id="SignalP"/>
    </source>
</evidence>
<dbReference type="EMBL" id="QFKX01000001">
    <property type="protein sequence ID" value="PWH07109.1"/>
    <property type="molecule type" value="Genomic_DNA"/>
</dbReference>